<keyword evidence="8" id="KW-1185">Reference proteome</keyword>
<dbReference type="AlphaFoldDB" id="A0A1G6R2K2"/>
<dbReference type="Proteomes" id="UP000198949">
    <property type="component" value="Unassembled WGS sequence"/>
</dbReference>
<dbReference type="GO" id="GO:0005524">
    <property type="term" value="F:ATP binding"/>
    <property type="evidence" value="ECO:0007669"/>
    <property type="project" value="UniProtKB-KW"/>
</dbReference>
<dbReference type="RefSeq" id="WP_091027307.1">
    <property type="nucleotide sequence ID" value="NZ_FNAD01000001.1"/>
</dbReference>
<organism evidence="7 8">
    <name type="scientific">Glycomyces harbinensis</name>
    <dbReference type="NCBI Taxonomy" id="58114"/>
    <lineage>
        <taxon>Bacteria</taxon>
        <taxon>Bacillati</taxon>
        <taxon>Actinomycetota</taxon>
        <taxon>Actinomycetes</taxon>
        <taxon>Glycomycetales</taxon>
        <taxon>Glycomycetaceae</taxon>
        <taxon>Glycomyces</taxon>
    </lineage>
</organism>
<dbReference type="Pfam" id="PF00294">
    <property type="entry name" value="PfkB"/>
    <property type="match status" value="1"/>
</dbReference>
<evidence type="ECO:0000313" key="7">
    <source>
        <dbReference type="EMBL" id="SDC98247.1"/>
    </source>
</evidence>
<evidence type="ECO:0000256" key="3">
    <source>
        <dbReference type="ARBA" id="ARBA00022741"/>
    </source>
</evidence>
<keyword evidence="2" id="KW-0808">Transferase</keyword>
<comment type="similarity">
    <text evidence="1">Belongs to the carbohydrate kinase PfkB family.</text>
</comment>
<evidence type="ECO:0000256" key="1">
    <source>
        <dbReference type="ARBA" id="ARBA00010688"/>
    </source>
</evidence>
<dbReference type="InterPro" id="IPR011611">
    <property type="entry name" value="PfkB_dom"/>
</dbReference>
<dbReference type="GO" id="GO:0016301">
    <property type="term" value="F:kinase activity"/>
    <property type="evidence" value="ECO:0007669"/>
    <property type="project" value="UniProtKB-KW"/>
</dbReference>
<dbReference type="EMBL" id="FNAD01000001">
    <property type="protein sequence ID" value="SDC98247.1"/>
    <property type="molecule type" value="Genomic_DNA"/>
</dbReference>
<proteinExistence type="inferred from homology"/>
<evidence type="ECO:0000256" key="5">
    <source>
        <dbReference type="ARBA" id="ARBA00022840"/>
    </source>
</evidence>
<dbReference type="InterPro" id="IPR050306">
    <property type="entry name" value="PfkB_Carbo_kinase"/>
</dbReference>
<gene>
    <name evidence="7" type="ORF">SAMN05216270_101232</name>
</gene>
<dbReference type="InterPro" id="IPR002173">
    <property type="entry name" value="Carboh/pur_kinase_PfkB_CS"/>
</dbReference>
<evidence type="ECO:0000256" key="4">
    <source>
        <dbReference type="ARBA" id="ARBA00022777"/>
    </source>
</evidence>
<evidence type="ECO:0000313" key="8">
    <source>
        <dbReference type="Proteomes" id="UP000198949"/>
    </source>
</evidence>
<dbReference type="SUPFAM" id="SSF53613">
    <property type="entry name" value="Ribokinase-like"/>
    <property type="match status" value="1"/>
</dbReference>
<feature type="domain" description="Carbohydrate kinase PfkB" evidence="6">
    <location>
        <begin position="11"/>
        <end position="307"/>
    </location>
</feature>
<evidence type="ECO:0000256" key="2">
    <source>
        <dbReference type="ARBA" id="ARBA00022679"/>
    </source>
</evidence>
<keyword evidence="4 7" id="KW-0418">Kinase</keyword>
<accession>A0A1G6R2K2</accession>
<dbReference type="PROSITE" id="PS00584">
    <property type="entry name" value="PFKB_KINASES_2"/>
    <property type="match status" value="1"/>
</dbReference>
<dbReference type="Gene3D" id="3.40.1190.20">
    <property type="match status" value="1"/>
</dbReference>
<dbReference type="CDD" id="cd01167">
    <property type="entry name" value="bac_FRK"/>
    <property type="match status" value="1"/>
</dbReference>
<protein>
    <submittedName>
        <fullName evidence="7">Fructokinase</fullName>
    </submittedName>
</protein>
<keyword evidence="5" id="KW-0067">ATP-binding</keyword>
<name>A0A1G6R2K2_9ACTN</name>
<dbReference type="PANTHER" id="PTHR43085">
    <property type="entry name" value="HEXOKINASE FAMILY MEMBER"/>
    <property type="match status" value="1"/>
</dbReference>
<keyword evidence="3" id="KW-0547">Nucleotide-binding</keyword>
<dbReference type="OrthoDB" id="9795789at2"/>
<dbReference type="InterPro" id="IPR029056">
    <property type="entry name" value="Ribokinase-like"/>
</dbReference>
<dbReference type="STRING" id="58114.SAMN05216270_101232"/>
<evidence type="ECO:0000259" key="6">
    <source>
        <dbReference type="Pfam" id="PF00294"/>
    </source>
</evidence>
<sequence length="323" mass="33347">MNHRTAQPSPTVLVIGETLIDIVPAADGVRELPGGSPANVAVVLGRLGRRPLLATTLADDDRGKTARRWLEDSGVDVLAQAPASGRTSTAAVRFDRNGSAAYEFDLAWDLDTATLRLAADEPAAVHAGSIATVLDPGASAVEAALLAARGRSLVTFDPNARPTFTPDRDDALARVERLVAASDVVKVSDEDLAWYHPGADPVDAARDWAATGPVLVVLTRGADGGVLVRDGHEPVTVPGVPVAVADTIGAGDTFMGALIDALLTLGAQGPHARDALGDLAPDDLRWAATWAAHAAAITVSRPGADPPTRAELALRAQSRPIGV</sequence>
<dbReference type="PANTHER" id="PTHR43085:SF1">
    <property type="entry name" value="PSEUDOURIDINE KINASE-RELATED"/>
    <property type="match status" value="1"/>
</dbReference>
<reference evidence="8" key="1">
    <citation type="submission" date="2016-10" db="EMBL/GenBank/DDBJ databases">
        <authorList>
            <person name="Varghese N."/>
            <person name="Submissions S."/>
        </authorList>
    </citation>
    <scope>NUCLEOTIDE SEQUENCE [LARGE SCALE GENOMIC DNA]</scope>
    <source>
        <strain evidence="8">CGMCC 4.3516</strain>
    </source>
</reference>